<sequence length="193" mass="22144">MKCKLSKKKSTDVIPWLSPDVRGSFSIISIHQQRSRQSRLNKVTGPKAGTRHIQGSVSASAIAKKMRKAGEIVTVAKLFSRTHAKAKDKIFADDRANAVWENQSLKMEKQVAPSQEDDSLFLEAVGDGARKALFMDSTKTELNLTKNKLQQRRTSMEQQRQRMEEQQRQLEQQQGMMEEHKHRIEKQQRMLKA</sequence>
<evidence type="ECO:0000313" key="2">
    <source>
        <dbReference type="EMBL" id="KAJ8423336.1"/>
    </source>
</evidence>
<gene>
    <name evidence="2" type="ORF">Cgig2_029730</name>
</gene>
<dbReference type="AlphaFoldDB" id="A0A9Q1JKA5"/>
<dbReference type="EMBL" id="JAKOGI010001990">
    <property type="protein sequence ID" value="KAJ8423336.1"/>
    <property type="molecule type" value="Genomic_DNA"/>
</dbReference>
<reference evidence="2" key="1">
    <citation type="submission" date="2022-04" db="EMBL/GenBank/DDBJ databases">
        <title>Carnegiea gigantea Genome sequencing and assembly v2.</title>
        <authorList>
            <person name="Copetti D."/>
            <person name="Sanderson M.J."/>
            <person name="Burquez A."/>
            <person name="Wojciechowski M.F."/>
        </authorList>
    </citation>
    <scope>NUCLEOTIDE SEQUENCE</scope>
    <source>
        <strain evidence="2">SGP5-SGP5p</strain>
        <tissue evidence="2">Aerial part</tissue>
    </source>
</reference>
<keyword evidence="3" id="KW-1185">Reference proteome</keyword>
<proteinExistence type="predicted"/>
<feature type="region of interest" description="Disordered" evidence="1">
    <location>
        <begin position="148"/>
        <end position="193"/>
    </location>
</feature>
<evidence type="ECO:0000313" key="3">
    <source>
        <dbReference type="Proteomes" id="UP001153076"/>
    </source>
</evidence>
<accession>A0A9Q1JKA5</accession>
<protein>
    <submittedName>
        <fullName evidence="2">Uncharacterized protein</fullName>
    </submittedName>
</protein>
<comment type="caution">
    <text evidence="2">The sequence shown here is derived from an EMBL/GenBank/DDBJ whole genome shotgun (WGS) entry which is preliminary data.</text>
</comment>
<organism evidence="2 3">
    <name type="scientific">Carnegiea gigantea</name>
    <dbReference type="NCBI Taxonomy" id="171969"/>
    <lineage>
        <taxon>Eukaryota</taxon>
        <taxon>Viridiplantae</taxon>
        <taxon>Streptophyta</taxon>
        <taxon>Embryophyta</taxon>
        <taxon>Tracheophyta</taxon>
        <taxon>Spermatophyta</taxon>
        <taxon>Magnoliopsida</taxon>
        <taxon>eudicotyledons</taxon>
        <taxon>Gunneridae</taxon>
        <taxon>Pentapetalae</taxon>
        <taxon>Caryophyllales</taxon>
        <taxon>Cactineae</taxon>
        <taxon>Cactaceae</taxon>
        <taxon>Cactoideae</taxon>
        <taxon>Echinocereeae</taxon>
        <taxon>Carnegiea</taxon>
    </lineage>
</organism>
<dbReference type="OrthoDB" id="1826256at2759"/>
<dbReference type="Proteomes" id="UP001153076">
    <property type="component" value="Unassembled WGS sequence"/>
</dbReference>
<name>A0A9Q1JKA5_9CARY</name>
<evidence type="ECO:0000256" key="1">
    <source>
        <dbReference type="SAM" id="MobiDB-lite"/>
    </source>
</evidence>
<feature type="compositionally biased region" description="Basic and acidic residues" evidence="1">
    <location>
        <begin position="159"/>
        <end position="168"/>
    </location>
</feature>
<feature type="compositionally biased region" description="Basic and acidic residues" evidence="1">
    <location>
        <begin position="177"/>
        <end position="193"/>
    </location>
</feature>